<feature type="signal peptide" evidence="11">
    <location>
        <begin position="1"/>
        <end position="20"/>
    </location>
</feature>
<evidence type="ECO:0000256" key="4">
    <source>
        <dbReference type="ARBA" id="ARBA00022448"/>
    </source>
</evidence>
<evidence type="ECO:0000256" key="6">
    <source>
        <dbReference type="ARBA" id="ARBA00022692"/>
    </source>
</evidence>
<dbReference type="EMBL" id="CP056775">
    <property type="protein sequence ID" value="QRR04060.1"/>
    <property type="molecule type" value="Genomic_DNA"/>
</dbReference>
<keyword evidence="8 9" id="KW-0998">Cell outer membrane</keyword>
<keyword evidence="11" id="KW-0732">Signal</keyword>
<feature type="chain" id="PRO_5046169700" description="histidine kinase" evidence="11">
    <location>
        <begin position="21"/>
        <end position="1140"/>
    </location>
</feature>
<dbReference type="InterPro" id="IPR012910">
    <property type="entry name" value="Plug_dom"/>
</dbReference>
<protein>
    <recommendedName>
        <fullName evidence="3">histidine kinase</fullName>
        <ecNumber evidence="3">2.7.13.3</ecNumber>
    </recommendedName>
</protein>
<feature type="domain" description="TonB-dependent receptor plug" evidence="12">
    <location>
        <begin position="218"/>
        <end position="345"/>
    </location>
</feature>
<dbReference type="SUPFAM" id="SSF56935">
    <property type="entry name" value="Porins"/>
    <property type="match status" value="1"/>
</dbReference>
<feature type="compositionally biased region" description="Gly residues" evidence="10">
    <location>
        <begin position="298"/>
        <end position="308"/>
    </location>
</feature>
<evidence type="ECO:0000259" key="12">
    <source>
        <dbReference type="Pfam" id="PF07715"/>
    </source>
</evidence>
<evidence type="ECO:0000256" key="2">
    <source>
        <dbReference type="ARBA" id="ARBA00004571"/>
    </source>
</evidence>
<evidence type="ECO:0000256" key="10">
    <source>
        <dbReference type="SAM" id="MobiDB-lite"/>
    </source>
</evidence>
<dbReference type="Gene3D" id="2.40.170.20">
    <property type="entry name" value="TonB-dependent receptor, beta-barrel domain"/>
    <property type="match status" value="1"/>
</dbReference>
<evidence type="ECO:0000256" key="5">
    <source>
        <dbReference type="ARBA" id="ARBA00022452"/>
    </source>
</evidence>
<evidence type="ECO:0000256" key="9">
    <source>
        <dbReference type="PROSITE-ProRule" id="PRU01360"/>
    </source>
</evidence>
<dbReference type="NCBIfam" id="TIGR04056">
    <property type="entry name" value="OMP_RagA_SusC"/>
    <property type="match status" value="1"/>
</dbReference>
<feature type="region of interest" description="Disordered" evidence="10">
    <location>
        <begin position="237"/>
        <end position="261"/>
    </location>
</feature>
<keyword evidence="4 9" id="KW-0813">Transport</keyword>
<dbReference type="Gene3D" id="2.170.130.10">
    <property type="entry name" value="TonB-dependent receptor, plug domain"/>
    <property type="match status" value="1"/>
</dbReference>
<dbReference type="InterPro" id="IPR023997">
    <property type="entry name" value="TonB-dep_OMP_SusC/RagA_CS"/>
</dbReference>
<evidence type="ECO:0000256" key="8">
    <source>
        <dbReference type="ARBA" id="ARBA00023237"/>
    </source>
</evidence>
<dbReference type="InterPro" id="IPR023996">
    <property type="entry name" value="TonB-dep_OMP_SusC/RagA"/>
</dbReference>
<dbReference type="Proteomes" id="UP000612680">
    <property type="component" value="Chromosome"/>
</dbReference>
<name>A0ABX7IE21_9BACT</name>
<keyword evidence="7 9" id="KW-0472">Membrane</keyword>
<dbReference type="CDD" id="cd00082">
    <property type="entry name" value="HisKA"/>
    <property type="match status" value="1"/>
</dbReference>
<dbReference type="NCBIfam" id="TIGR04057">
    <property type="entry name" value="SusC_RagA_signa"/>
    <property type="match status" value="1"/>
</dbReference>
<evidence type="ECO:0000313" key="14">
    <source>
        <dbReference type="Proteomes" id="UP000612680"/>
    </source>
</evidence>
<feature type="region of interest" description="Disordered" evidence="10">
    <location>
        <begin position="295"/>
        <end position="320"/>
    </location>
</feature>
<organism evidence="13 14">
    <name type="scientific">Dyadobacter sandarakinus</name>
    <dbReference type="NCBI Taxonomy" id="2747268"/>
    <lineage>
        <taxon>Bacteria</taxon>
        <taxon>Pseudomonadati</taxon>
        <taxon>Bacteroidota</taxon>
        <taxon>Cytophagia</taxon>
        <taxon>Cytophagales</taxon>
        <taxon>Spirosomataceae</taxon>
        <taxon>Dyadobacter</taxon>
    </lineage>
</organism>
<dbReference type="InterPro" id="IPR039426">
    <property type="entry name" value="TonB-dep_rcpt-like"/>
</dbReference>
<evidence type="ECO:0000256" key="3">
    <source>
        <dbReference type="ARBA" id="ARBA00012438"/>
    </source>
</evidence>
<dbReference type="Pfam" id="PF07715">
    <property type="entry name" value="Plug"/>
    <property type="match status" value="1"/>
</dbReference>
<sequence length="1140" mass="125014">MHIAFFQLLIALISGGTSYAAPVDVQDILRQKVTIQLSNQEMKTVLTRLNKLTQLRFTYNSALLRSQRKVSVNAVERPLGDVLDDLFRPANITYKVEGKQVVLIKSTMQPASAVMELPASHLPDRTVSGRVLDEKGQPLPGVSIVLKESKAGTASNTEGAFQLTVPDNGGTLVFSYVGYTPREVALNAQSVYDVTLQPDVRNLEMVVVTALGIKRDAKKLGYSTATVNTEELTTNRTTNLGNSLQGKVAGLNVTPPASGPGGSTKIRIRGQSSFGGNNSPLIIVNGIPINNSSVSAGGSNGNGTGNPTGGSSDAGDGLQSINQDDIESMTVLKGAAAAALYGFRAKDGAIIITTKSGSKTTGIGVELNSNFQAQEALDYTDFQYEFGQGEFGKRPTSVAEAQSSGVFAFGERLDGAMSPQFDGSMRPYIAHKDRIKKFYRTGTSFTNSVALSGGNEKGNFRLSFANTDANAIMPNSDYHKKIFNLGLNYKFTKKLSAQLNANYSNEYNKNPPQIGIQDMNANTTIYTLATSIDAEWLKNRKDANGNEMPLARFTNRNNPYWVAYDRFENVRRDRIFGNTSVRYDFTDWLFVQGRIGQDYFTRPYNYNRPTGTRSIGAVTTGFNGYYYQDVATFRETNLDFLVGINRTFGDFGIDVTLGGNQMTQINDNLSTAVTNFYVRDLYTVANGQIKNPNYGYSKKKVNSFYGSAELSYKNFLFVNVTGRNDWFSTLNPASNSYLYPSVSGSFVFSQAFASAPEWLTYGKLRAAYAEVGGDTDPYSNNLYYGINANPFNGTALGNLPSTVAPNANLRPLKVKETELGLELKTFDSRLNLDMSVYRKNTVDEILNVDISNTSGFSQTKVNVGKLRNTGIEFLLTIVPARTEAFTWETSFNGSYNISKVIELAPGPPRQQRFDVGTGEFFGIVSHELNKPLASLRGFDYKRDAQGRIITAGGLFQQGELTTFGSAIPTWVGAWVNNFNVKGIRIGTQIDFKAGHKILSNSNLNFLREGISKPSLVGREGGVLFEGVTSDGLPNTTRVEAQQFYTQYRSTNLAAPFVYNGAFVRWRNLSVSYDLSRFVRDKTFVKGLSISAMCYNVLMIKKYIDNLDPEAAVSASDNLQGIETHTLPTTRSYGVNLNIKL</sequence>
<dbReference type="InterPro" id="IPR036942">
    <property type="entry name" value="Beta-barrel_TonB_sf"/>
</dbReference>
<keyword evidence="5 9" id="KW-1134">Transmembrane beta strand</keyword>
<keyword evidence="6 9" id="KW-0812">Transmembrane</keyword>
<dbReference type="PROSITE" id="PS52016">
    <property type="entry name" value="TONB_DEPENDENT_REC_3"/>
    <property type="match status" value="1"/>
</dbReference>
<evidence type="ECO:0000313" key="13">
    <source>
        <dbReference type="EMBL" id="QRR04060.1"/>
    </source>
</evidence>
<dbReference type="InterPro" id="IPR037066">
    <property type="entry name" value="Plug_dom_sf"/>
</dbReference>
<gene>
    <name evidence="13" type="ORF">HWI92_05495</name>
</gene>
<accession>A0ABX7IE21</accession>
<evidence type="ECO:0000256" key="7">
    <source>
        <dbReference type="ARBA" id="ARBA00023136"/>
    </source>
</evidence>
<comment type="catalytic activity">
    <reaction evidence="1">
        <text>ATP + protein L-histidine = ADP + protein N-phospho-L-histidine.</text>
        <dbReference type="EC" id="2.7.13.3"/>
    </reaction>
</comment>
<proteinExistence type="inferred from homology"/>
<dbReference type="Pfam" id="PF13715">
    <property type="entry name" value="CarbopepD_reg_2"/>
    <property type="match status" value="1"/>
</dbReference>
<dbReference type="InterPro" id="IPR003661">
    <property type="entry name" value="HisK_dim/P_dom"/>
</dbReference>
<dbReference type="Gene3D" id="2.60.40.1120">
    <property type="entry name" value="Carboxypeptidase-like, regulatory domain"/>
    <property type="match status" value="1"/>
</dbReference>
<evidence type="ECO:0000256" key="11">
    <source>
        <dbReference type="SAM" id="SignalP"/>
    </source>
</evidence>
<evidence type="ECO:0000256" key="1">
    <source>
        <dbReference type="ARBA" id="ARBA00000085"/>
    </source>
</evidence>
<keyword evidence="14" id="KW-1185">Reference proteome</keyword>
<reference evidence="13 14" key="1">
    <citation type="submission" date="2020-06" db="EMBL/GenBank/DDBJ databases">
        <title>Dyadobacter sandarakinus sp. nov., isolated from the soil of the Arctic Yellow River Station.</title>
        <authorList>
            <person name="Zhang Y."/>
            <person name="Peng F."/>
        </authorList>
    </citation>
    <scope>NUCLEOTIDE SEQUENCE [LARGE SCALE GENOMIC DNA]</scope>
    <source>
        <strain evidence="13 14">Q3-56</strain>
    </source>
</reference>
<comment type="similarity">
    <text evidence="9">Belongs to the TonB-dependent receptor family.</text>
</comment>
<comment type="subcellular location">
    <subcellularLocation>
        <location evidence="2 9">Cell outer membrane</location>
        <topology evidence="2 9">Multi-pass membrane protein</topology>
    </subcellularLocation>
</comment>
<dbReference type="InterPro" id="IPR008969">
    <property type="entry name" value="CarboxyPept-like_regulatory"/>
</dbReference>
<dbReference type="EC" id="2.7.13.3" evidence="3"/>
<dbReference type="SUPFAM" id="SSF49464">
    <property type="entry name" value="Carboxypeptidase regulatory domain-like"/>
    <property type="match status" value="1"/>
</dbReference>